<proteinExistence type="predicted"/>
<reference evidence="2 3" key="1">
    <citation type="journal article" date="2018" name="BMC Genomics">
        <title>Genomic comparison of Trypanosoma conorhini and Trypanosoma rangeli to Trypanosoma cruzi strains of high and low virulence.</title>
        <authorList>
            <person name="Bradwell K.R."/>
            <person name="Koparde V.N."/>
            <person name="Matveyev A.V."/>
            <person name="Serrano M.G."/>
            <person name="Alves J.M."/>
            <person name="Parikh H."/>
            <person name="Huang B."/>
            <person name="Lee V."/>
            <person name="Espinosa-Alvarez O."/>
            <person name="Ortiz P.A."/>
            <person name="Costa-Martins A.G."/>
            <person name="Teixeira M.M."/>
            <person name="Buck G.A."/>
        </authorList>
    </citation>
    <scope>NUCLEOTIDE SEQUENCE [LARGE SCALE GENOMIC DNA]</scope>
    <source>
        <strain evidence="2 3">AM80</strain>
    </source>
</reference>
<dbReference type="VEuPathDB" id="TriTrypDB:TRSC58_06393"/>
<dbReference type="Proteomes" id="UP000283634">
    <property type="component" value="Unassembled WGS sequence"/>
</dbReference>
<evidence type="ECO:0000313" key="3">
    <source>
        <dbReference type="Proteomes" id="UP000283634"/>
    </source>
</evidence>
<feature type="non-terminal residue" evidence="2">
    <location>
        <position position="1"/>
    </location>
</feature>
<feature type="compositionally biased region" description="Polar residues" evidence="1">
    <location>
        <begin position="76"/>
        <end position="89"/>
    </location>
</feature>
<keyword evidence="3" id="KW-1185">Reference proteome</keyword>
<dbReference type="EMBL" id="MKGL01000149">
    <property type="protein sequence ID" value="RNF04910.1"/>
    <property type="molecule type" value="Genomic_DNA"/>
</dbReference>
<sequence length="216" mass="23003">RGRILLALIDTFLVPSKLENAPVYNPRKLFEEEEPAGLCITLSEAGVATLPSATGMNDNDDDDVGPPGGGGGGKFSPQNRSSTPSGVMQRASSIPVGAATWFTSWFGNRLSSRSAVFTHPCVPLIPALLHRQVYAIQGRVLRSLAPASARTAVMRDGVACHRALLPLLFCPEEFGTNTDEVLRSLQQMHANAGGRKQSLPATPISPDTSSLVLETR</sequence>
<dbReference type="AlphaFoldDB" id="A0A3R7KBM3"/>
<protein>
    <submittedName>
        <fullName evidence="2">Putative synaptojanin (N-terminal domain), putative,inositol/phosphatidylinositol phosphatase</fullName>
    </submittedName>
</protein>
<gene>
    <name evidence="2" type="ORF">TraAM80_04978</name>
</gene>
<organism evidence="2 3">
    <name type="scientific">Trypanosoma rangeli</name>
    <dbReference type="NCBI Taxonomy" id="5698"/>
    <lineage>
        <taxon>Eukaryota</taxon>
        <taxon>Discoba</taxon>
        <taxon>Euglenozoa</taxon>
        <taxon>Kinetoplastea</taxon>
        <taxon>Metakinetoplastina</taxon>
        <taxon>Trypanosomatida</taxon>
        <taxon>Trypanosomatidae</taxon>
        <taxon>Trypanosoma</taxon>
        <taxon>Herpetosoma</taxon>
    </lineage>
</organism>
<evidence type="ECO:0000313" key="2">
    <source>
        <dbReference type="EMBL" id="RNF04910.1"/>
    </source>
</evidence>
<feature type="region of interest" description="Disordered" evidence="1">
    <location>
        <begin position="192"/>
        <end position="216"/>
    </location>
</feature>
<evidence type="ECO:0000256" key="1">
    <source>
        <dbReference type="SAM" id="MobiDB-lite"/>
    </source>
</evidence>
<dbReference type="GeneID" id="40328911"/>
<feature type="compositionally biased region" description="Polar residues" evidence="1">
    <location>
        <begin position="205"/>
        <end position="216"/>
    </location>
</feature>
<dbReference type="RefSeq" id="XP_029238368.1">
    <property type="nucleotide sequence ID" value="XM_029381876.1"/>
</dbReference>
<comment type="caution">
    <text evidence="2">The sequence shown here is derived from an EMBL/GenBank/DDBJ whole genome shotgun (WGS) entry which is preliminary data.</text>
</comment>
<accession>A0A3R7KBM3</accession>
<feature type="region of interest" description="Disordered" evidence="1">
    <location>
        <begin position="51"/>
        <end position="89"/>
    </location>
</feature>
<name>A0A3R7KBM3_TRYRA</name>